<proteinExistence type="predicted"/>
<dbReference type="Proteomes" id="UP000037210">
    <property type="component" value="Unassembled WGS sequence"/>
</dbReference>
<comment type="caution">
    <text evidence="4">The sequence shown here is derived from an EMBL/GenBank/DDBJ whole genome shotgun (WGS) entry which is preliminary data.</text>
</comment>
<dbReference type="InterPro" id="IPR033412">
    <property type="entry name" value="PFOR_II"/>
</dbReference>
<dbReference type="InterPro" id="IPR002880">
    <property type="entry name" value="Pyrv_Fd/Flavodoxin_OxRdtase_N"/>
</dbReference>
<dbReference type="SUPFAM" id="SSF52518">
    <property type="entry name" value="Thiamin diphosphate-binding fold (THDP-binding)"/>
    <property type="match status" value="1"/>
</dbReference>
<feature type="domain" description="Pyruvate:ferredoxin oxidoreductase core" evidence="3">
    <location>
        <begin position="249"/>
        <end position="343"/>
    </location>
</feature>
<dbReference type="Gene3D" id="3.40.50.920">
    <property type="match status" value="1"/>
</dbReference>
<evidence type="ECO:0000256" key="1">
    <source>
        <dbReference type="ARBA" id="ARBA00023002"/>
    </source>
</evidence>
<reference evidence="4 5" key="1">
    <citation type="submission" date="2015-06" db="EMBL/GenBank/DDBJ databases">
        <title>New insights into the roles of widespread benthic archaea in carbon and nitrogen cycling.</title>
        <authorList>
            <person name="Lazar C.S."/>
            <person name="Baker B.J."/>
            <person name="Seitz K.W."/>
            <person name="Hyde A.S."/>
            <person name="Dick G.J."/>
            <person name="Hinrichs K.-U."/>
            <person name="Teske A.P."/>
        </authorList>
    </citation>
    <scope>NUCLEOTIDE SEQUENCE [LARGE SCALE GENOMIC DNA]</scope>
    <source>
        <strain evidence="4">DG-45</strain>
    </source>
</reference>
<dbReference type="NCBIfam" id="NF005507">
    <property type="entry name" value="PRK07119.1"/>
    <property type="match status" value="1"/>
</dbReference>
<dbReference type="InterPro" id="IPR009014">
    <property type="entry name" value="Transketo_C/PFOR_II"/>
</dbReference>
<gene>
    <name evidence="4" type="ORF">AC482_02185</name>
</gene>
<accession>A0A0M0BS30</accession>
<dbReference type="Pfam" id="PF01855">
    <property type="entry name" value="POR_N"/>
    <property type="match status" value="1"/>
</dbReference>
<dbReference type="AlphaFoldDB" id="A0A0M0BS30"/>
<evidence type="ECO:0000313" key="5">
    <source>
        <dbReference type="Proteomes" id="UP000037210"/>
    </source>
</evidence>
<dbReference type="InterPro" id="IPR029061">
    <property type="entry name" value="THDP-binding"/>
</dbReference>
<evidence type="ECO:0000259" key="2">
    <source>
        <dbReference type="Pfam" id="PF01855"/>
    </source>
</evidence>
<dbReference type="PATRIC" id="fig|1685127.3.peg.600"/>
<dbReference type="InterPro" id="IPR052368">
    <property type="entry name" value="2-oxoacid_oxidoreductase"/>
</dbReference>
<evidence type="ECO:0000313" key="4">
    <source>
        <dbReference type="EMBL" id="KON31021.1"/>
    </source>
</evidence>
<dbReference type="CDD" id="cd07034">
    <property type="entry name" value="TPP_PYR_PFOR_IOR-alpha_like"/>
    <property type="match status" value="1"/>
</dbReference>
<dbReference type="Gene3D" id="3.40.50.970">
    <property type="match status" value="1"/>
</dbReference>
<organism evidence="4 5">
    <name type="scientific">miscellaneous Crenarchaeota group-15 archaeon DG-45</name>
    <dbReference type="NCBI Taxonomy" id="1685127"/>
    <lineage>
        <taxon>Archaea</taxon>
        <taxon>Candidatus Bathyarchaeota</taxon>
        <taxon>MCG-15</taxon>
    </lineage>
</organism>
<sequence length="355" mass="38498">MKVAERALLTGNEAIAEAAIQAGCRHFFGYPITPQSEIPEYMSRRMPDVGGVYLQAESEVAAINMVFGAAGAGARAMTSSSSPGISLMQEGISYLAAAELPCLIVNMMRGGPGLGGIQPSQSDYFQATKGGGHGDYRLLVLAPSTVQEAADLTMLSFDLADRYRNPVMVLGDGYIGQMMEPVRFVKPGAAELPSKDWAITGAEGRPRNVIRTLSLDPESLEAHNLHLHRKYEDMRKNELRVEMIGTDDAEIIIAAFGIVARIVKTAIRVLREKGIRVGLVRPITLFPFPYEALSEAAGRVENVLVVEMNMGQMVEDVKLGVCGRSEVHFYGRAGGMVPSYEEIVREVERIHGGGE</sequence>
<evidence type="ECO:0000259" key="3">
    <source>
        <dbReference type="Pfam" id="PF17147"/>
    </source>
</evidence>
<feature type="domain" description="Pyruvate flavodoxin/ferredoxin oxidoreductase pyrimidine binding" evidence="2">
    <location>
        <begin position="17"/>
        <end position="188"/>
    </location>
</feature>
<dbReference type="PANTHER" id="PTHR43088">
    <property type="entry name" value="SUBUNIT OF PYRUVATE:FLAVODOXIN OXIDOREDUCTASE-RELATED"/>
    <property type="match status" value="1"/>
</dbReference>
<dbReference type="Pfam" id="PF17147">
    <property type="entry name" value="PFOR_II"/>
    <property type="match status" value="1"/>
</dbReference>
<dbReference type="EMBL" id="LFWZ01000015">
    <property type="protein sequence ID" value="KON31021.1"/>
    <property type="molecule type" value="Genomic_DNA"/>
</dbReference>
<dbReference type="PANTHER" id="PTHR43088:SF1">
    <property type="entry name" value="SUBUNIT OF PYRUVATE:FLAVODOXIN OXIDOREDUCTASE"/>
    <property type="match status" value="1"/>
</dbReference>
<dbReference type="SUPFAM" id="SSF52922">
    <property type="entry name" value="TK C-terminal domain-like"/>
    <property type="match status" value="1"/>
</dbReference>
<dbReference type="GO" id="GO:0044272">
    <property type="term" value="P:sulfur compound biosynthetic process"/>
    <property type="evidence" value="ECO:0007669"/>
    <property type="project" value="UniProtKB-ARBA"/>
</dbReference>
<name>A0A0M0BS30_9ARCH</name>
<protein>
    <submittedName>
        <fullName evidence="4">2-ketoisovalerate ferredoxin oxidoreductase</fullName>
        <ecNumber evidence="4">1.2.7.7</ecNumber>
    </submittedName>
</protein>
<dbReference type="GO" id="GO:0043807">
    <property type="term" value="F:3-methyl-2-oxobutanoate dehydrogenase (ferredoxin) activity"/>
    <property type="evidence" value="ECO:0007669"/>
    <property type="project" value="UniProtKB-EC"/>
</dbReference>
<dbReference type="EC" id="1.2.7.7" evidence="4"/>
<dbReference type="GO" id="GO:0006082">
    <property type="term" value="P:organic acid metabolic process"/>
    <property type="evidence" value="ECO:0007669"/>
    <property type="project" value="UniProtKB-ARBA"/>
</dbReference>
<keyword evidence="1 4" id="KW-0560">Oxidoreductase</keyword>